<name>A0A8S5TSZ0_9CAUD</name>
<organism evidence="1">
    <name type="scientific">Siphoviridae sp. ct8aS59</name>
    <dbReference type="NCBI Taxonomy" id="2825365"/>
    <lineage>
        <taxon>Viruses</taxon>
        <taxon>Duplodnaviria</taxon>
        <taxon>Heunggongvirae</taxon>
        <taxon>Uroviricota</taxon>
        <taxon>Caudoviricetes</taxon>
    </lineage>
</organism>
<accession>A0A8S5TSZ0</accession>
<sequence>MVKEIVDKKVQRLAKKVFDKKDINLIVAHEVREYLNSWDGQKLIRSVIAESIKVSLTKE</sequence>
<reference evidence="1" key="1">
    <citation type="journal article" date="2021" name="Proc. Natl. Acad. Sci. U.S.A.">
        <title>A Catalog of Tens of Thousands of Viruses from Human Metagenomes Reveals Hidden Associations with Chronic Diseases.</title>
        <authorList>
            <person name="Tisza M.J."/>
            <person name="Buck C.B."/>
        </authorList>
    </citation>
    <scope>NUCLEOTIDE SEQUENCE</scope>
    <source>
        <strain evidence="1">Ct8aS59</strain>
    </source>
</reference>
<evidence type="ECO:0000313" key="1">
    <source>
        <dbReference type="EMBL" id="DAF85307.1"/>
    </source>
</evidence>
<proteinExistence type="predicted"/>
<dbReference type="EMBL" id="BK015922">
    <property type="protein sequence ID" value="DAF85307.1"/>
    <property type="molecule type" value="Genomic_DNA"/>
</dbReference>
<protein>
    <submittedName>
        <fullName evidence="1">Uncharacterized protein</fullName>
    </submittedName>
</protein>